<dbReference type="PANTHER" id="PTHR24291">
    <property type="entry name" value="CYTOCHROME P450 FAMILY 4"/>
    <property type="match status" value="1"/>
</dbReference>
<keyword evidence="6" id="KW-0560">Oxidoreductase</keyword>
<keyword evidence="8" id="KW-1185">Reference proteome</keyword>
<name>A0A1S3HM65_LINAN</name>
<feature type="binding site" description="axial binding residue" evidence="5">
    <location>
        <position position="468"/>
    </location>
    <ligand>
        <name>heme</name>
        <dbReference type="ChEBI" id="CHEBI:30413"/>
    </ligand>
    <ligandPart>
        <name>Fe</name>
        <dbReference type="ChEBI" id="CHEBI:18248"/>
    </ligandPart>
</feature>
<feature type="transmembrane region" description="Helical" evidence="7">
    <location>
        <begin position="12"/>
        <end position="34"/>
    </location>
</feature>
<keyword evidence="4 7" id="KW-0472">Membrane</keyword>
<accession>A0A1S3HM65</accession>
<dbReference type="STRING" id="7574.A0A1S3HM65"/>
<protein>
    <submittedName>
        <fullName evidence="9">Cytochrome P450 4V2-like</fullName>
    </submittedName>
</protein>
<dbReference type="PANTHER" id="PTHR24291:SF189">
    <property type="entry name" value="CYTOCHROME P450 4C3-RELATED"/>
    <property type="match status" value="1"/>
</dbReference>
<dbReference type="SUPFAM" id="SSF48264">
    <property type="entry name" value="Cytochrome P450"/>
    <property type="match status" value="1"/>
</dbReference>
<comment type="cofactor">
    <cofactor evidence="5">
        <name>heme</name>
        <dbReference type="ChEBI" id="CHEBI:30413"/>
    </cofactor>
</comment>
<dbReference type="GO" id="GO:0005789">
    <property type="term" value="C:endoplasmic reticulum membrane"/>
    <property type="evidence" value="ECO:0007669"/>
    <property type="project" value="UniProtKB-SubCell"/>
</dbReference>
<evidence type="ECO:0000256" key="6">
    <source>
        <dbReference type="RuleBase" id="RU000461"/>
    </source>
</evidence>
<dbReference type="PRINTS" id="PR00385">
    <property type="entry name" value="P450"/>
</dbReference>
<sequence>MAEQNFSVYTSASLPLIGITFIFATLVAYALHYFKTKRHFDKMAGPPALPLVGNTHQFAVGGADFYEQIMKYSKDYEEHGIIRVWLGESPRVILFHADTVEELFNSTKHSEKSSDYRFLVPWLGTGLLISKGEKWHTRRKMLTPAFHFKILNNFLNVMCEQADIMVNKMAKHTGGSAFDVFPYITHCALDIICETAMGQTVNAQQDSDSDYVKAVYRLCYLVSERQKQPWFWPSLIYDIFGDGKETKECLRVLHNFTNKVIAERKEQFQKSLIQDRKKTLEQYSEGGEEHLSIGGRKKLALLDMLLHSSETETPLTDEDIREEVDTFMFEGHDTTAAGVTWASYFIGAYPEVQQKLHEEMDSIFGDSDRRATPQDIAQMKYLECVIKEALRIYPSVPFHARTFTEDCEIKGFKIPKGTEGIILVTALHRDAKYFPDPEKFDPDRFLTENTRKRHPYSYTPFSAGMRNCIGQKFAIMEEKVMLSAMLRKFNMTSTQKREELRPVSEIILRPEHGIWIKLTPRNEE</sequence>
<evidence type="ECO:0000256" key="5">
    <source>
        <dbReference type="PIRSR" id="PIRSR602401-1"/>
    </source>
</evidence>
<dbReference type="InterPro" id="IPR036396">
    <property type="entry name" value="Cyt_P450_sf"/>
</dbReference>
<dbReference type="PROSITE" id="PS00086">
    <property type="entry name" value="CYTOCHROME_P450"/>
    <property type="match status" value="1"/>
</dbReference>
<evidence type="ECO:0000256" key="2">
    <source>
        <dbReference type="ARBA" id="ARBA00010617"/>
    </source>
</evidence>
<dbReference type="InterPro" id="IPR002401">
    <property type="entry name" value="Cyt_P450_E_grp-I"/>
</dbReference>
<dbReference type="GO" id="GO:0004497">
    <property type="term" value="F:monooxygenase activity"/>
    <property type="evidence" value="ECO:0007669"/>
    <property type="project" value="UniProtKB-KW"/>
</dbReference>
<keyword evidence="6" id="KW-0503">Monooxygenase</keyword>
<dbReference type="GO" id="GO:0020037">
    <property type="term" value="F:heme binding"/>
    <property type="evidence" value="ECO:0007669"/>
    <property type="project" value="InterPro"/>
</dbReference>
<evidence type="ECO:0000256" key="4">
    <source>
        <dbReference type="ARBA" id="ARBA00023136"/>
    </source>
</evidence>
<evidence type="ECO:0000256" key="1">
    <source>
        <dbReference type="ARBA" id="ARBA00004586"/>
    </source>
</evidence>
<dbReference type="InParanoid" id="A0A1S3HM65"/>
<dbReference type="Pfam" id="PF00067">
    <property type="entry name" value="p450"/>
    <property type="match status" value="1"/>
</dbReference>
<dbReference type="RefSeq" id="XP_013386571.1">
    <property type="nucleotide sequence ID" value="XM_013531117.1"/>
</dbReference>
<dbReference type="KEGG" id="lak:106156039"/>
<keyword evidence="3" id="KW-0256">Endoplasmic reticulum</keyword>
<keyword evidence="5 6" id="KW-0479">Metal-binding</keyword>
<evidence type="ECO:0000256" key="7">
    <source>
        <dbReference type="SAM" id="Phobius"/>
    </source>
</evidence>
<dbReference type="AlphaFoldDB" id="A0A1S3HM65"/>
<dbReference type="CDD" id="cd20660">
    <property type="entry name" value="CYP4V-like"/>
    <property type="match status" value="1"/>
</dbReference>
<proteinExistence type="inferred from homology"/>
<dbReference type="InterPro" id="IPR050196">
    <property type="entry name" value="Cytochrome_P450_Monoox"/>
</dbReference>
<keyword evidence="5 6" id="KW-0349">Heme</keyword>
<gene>
    <name evidence="9" type="primary">LOC106156039</name>
</gene>
<dbReference type="Gene3D" id="1.10.630.10">
    <property type="entry name" value="Cytochrome P450"/>
    <property type="match status" value="1"/>
</dbReference>
<dbReference type="GO" id="GO:0005506">
    <property type="term" value="F:iron ion binding"/>
    <property type="evidence" value="ECO:0007669"/>
    <property type="project" value="InterPro"/>
</dbReference>
<dbReference type="GO" id="GO:0016705">
    <property type="term" value="F:oxidoreductase activity, acting on paired donors, with incorporation or reduction of molecular oxygen"/>
    <property type="evidence" value="ECO:0007669"/>
    <property type="project" value="InterPro"/>
</dbReference>
<dbReference type="InterPro" id="IPR017972">
    <property type="entry name" value="Cyt_P450_CS"/>
</dbReference>
<dbReference type="PRINTS" id="PR00463">
    <property type="entry name" value="EP450I"/>
</dbReference>
<dbReference type="OrthoDB" id="1470350at2759"/>
<reference evidence="9" key="1">
    <citation type="submission" date="2025-08" db="UniProtKB">
        <authorList>
            <consortium name="RefSeq"/>
        </authorList>
    </citation>
    <scope>IDENTIFICATION</scope>
    <source>
        <tissue evidence="9">Gonads</tissue>
    </source>
</reference>
<dbReference type="Proteomes" id="UP000085678">
    <property type="component" value="Unplaced"/>
</dbReference>
<keyword evidence="7" id="KW-1133">Transmembrane helix</keyword>
<dbReference type="InterPro" id="IPR001128">
    <property type="entry name" value="Cyt_P450"/>
</dbReference>
<dbReference type="GeneID" id="106156039"/>
<comment type="subcellular location">
    <subcellularLocation>
        <location evidence="1">Endoplasmic reticulum membrane</location>
    </subcellularLocation>
</comment>
<keyword evidence="7" id="KW-0812">Transmembrane</keyword>
<keyword evidence="5 6" id="KW-0408">Iron</keyword>
<organism evidence="8 9">
    <name type="scientific">Lingula anatina</name>
    <name type="common">Brachiopod</name>
    <name type="synonym">Lingula unguis</name>
    <dbReference type="NCBI Taxonomy" id="7574"/>
    <lineage>
        <taxon>Eukaryota</taxon>
        <taxon>Metazoa</taxon>
        <taxon>Spiralia</taxon>
        <taxon>Lophotrochozoa</taxon>
        <taxon>Brachiopoda</taxon>
        <taxon>Linguliformea</taxon>
        <taxon>Lingulata</taxon>
        <taxon>Lingulida</taxon>
        <taxon>Linguloidea</taxon>
        <taxon>Lingulidae</taxon>
        <taxon>Lingula</taxon>
    </lineage>
</organism>
<evidence type="ECO:0000313" key="9">
    <source>
        <dbReference type="RefSeq" id="XP_013386571.1"/>
    </source>
</evidence>
<dbReference type="FunCoup" id="A0A1S3HM65">
    <property type="interactions" value="76"/>
</dbReference>
<comment type="similarity">
    <text evidence="2 6">Belongs to the cytochrome P450 family.</text>
</comment>
<evidence type="ECO:0000313" key="8">
    <source>
        <dbReference type="Proteomes" id="UP000085678"/>
    </source>
</evidence>
<evidence type="ECO:0000256" key="3">
    <source>
        <dbReference type="ARBA" id="ARBA00022824"/>
    </source>
</evidence>